<proteinExistence type="predicted"/>
<dbReference type="Proteomes" id="UP000727654">
    <property type="component" value="Unassembled WGS sequence"/>
</dbReference>
<evidence type="ECO:0000256" key="1">
    <source>
        <dbReference type="SAM" id="MobiDB-lite"/>
    </source>
</evidence>
<reference evidence="2 3" key="1">
    <citation type="submission" date="2021-08" db="EMBL/GenBank/DDBJ databases">
        <authorList>
            <person name="Peeters C."/>
        </authorList>
    </citation>
    <scope>NUCLEOTIDE SEQUENCE [LARGE SCALE GENOMIC DNA]</scope>
    <source>
        <strain evidence="2 3">LMG 23992</strain>
    </source>
</reference>
<comment type="caution">
    <text evidence="2">The sequence shown here is derived from an EMBL/GenBank/DDBJ whole genome shotgun (WGS) entry which is preliminary data.</text>
</comment>
<organism evidence="2 3">
    <name type="scientific">Cupriavidus laharis</name>
    <dbReference type="NCBI Taxonomy" id="151654"/>
    <lineage>
        <taxon>Bacteria</taxon>
        <taxon>Pseudomonadati</taxon>
        <taxon>Pseudomonadota</taxon>
        <taxon>Betaproteobacteria</taxon>
        <taxon>Burkholderiales</taxon>
        <taxon>Burkholderiaceae</taxon>
        <taxon>Cupriavidus</taxon>
    </lineage>
</organism>
<evidence type="ECO:0000313" key="3">
    <source>
        <dbReference type="Proteomes" id="UP000727654"/>
    </source>
</evidence>
<gene>
    <name evidence="2" type="ORF">LMG23992_00243</name>
</gene>
<dbReference type="EMBL" id="CAJZAI010000001">
    <property type="protein sequence ID" value="CAG9165096.1"/>
    <property type="molecule type" value="Genomic_DNA"/>
</dbReference>
<dbReference type="RefSeq" id="WP_224077969.1">
    <property type="nucleotide sequence ID" value="NZ_CAJZAI010000001.1"/>
</dbReference>
<protein>
    <submittedName>
        <fullName evidence="2">Uncharacterized protein</fullName>
    </submittedName>
</protein>
<keyword evidence="3" id="KW-1185">Reference proteome</keyword>
<name>A0ABN7XY52_9BURK</name>
<feature type="region of interest" description="Disordered" evidence="1">
    <location>
        <begin position="1"/>
        <end position="20"/>
    </location>
</feature>
<evidence type="ECO:0000313" key="2">
    <source>
        <dbReference type="EMBL" id="CAG9165096.1"/>
    </source>
</evidence>
<accession>A0ABN7XY52</accession>
<sequence>MTDNTDLIADRPDVPPSDEFAPPRCWSEEWHHIACAPGDACRFAQREVGGLRGHADQIRAIAAGPVTGYITARHPGHQIVKAAHESLAGPHGQDYGAVDHMQRALIELEQGITSPASQREALDTLAYYADRMADQLCRAQRDCVACAKKKGPTA</sequence>